<dbReference type="SMART" id="SM00850">
    <property type="entry name" value="LytTR"/>
    <property type="match status" value="1"/>
</dbReference>
<dbReference type="PROSITE" id="PS50110">
    <property type="entry name" value="RESPONSE_REGULATORY"/>
    <property type="match status" value="1"/>
</dbReference>
<dbReference type="Pfam" id="PF04397">
    <property type="entry name" value="LytTR"/>
    <property type="match status" value="1"/>
</dbReference>
<feature type="domain" description="Response regulatory" evidence="2">
    <location>
        <begin position="4"/>
        <end position="117"/>
    </location>
</feature>
<evidence type="ECO:0000313" key="5">
    <source>
        <dbReference type="Proteomes" id="UP000199312"/>
    </source>
</evidence>
<dbReference type="EMBL" id="FOZP01000007">
    <property type="protein sequence ID" value="SFS69905.1"/>
    <property type="molecule type" value="Genomic_DNA"/>
</dbReference>
<dbReference type="InterPro" id="IPR007492">
    <property type="entry name" value="LytTR_DNA-bd_dom"/>
</dbReference>
<evidence type="ECO:0000256" key="1">
    <source>
        <dbReference type="PROSITE-ProRule" id="PRU00169"/>
    </source>
</evidence>
<gene>
    <name evidence="4" type="ORF">SAMN04488006_2665</name>
</gene>
<name>A0A1I6RYU9_9FLAO</name>
<dbReference type="RefSeq" id="WP_245780667.1">
    <property type="nucleotide sequence ID" value="NZ_FOZP01000007.1"/>
</dbReference>
<evidence type="ECO:0000313" key="4">
    <source>
        <dbReference type="EMBL" id="SFS69905.1"/>
    </source>
</evidence>
<dbReference type="InterPro" id="IPR011006">
    <property type="entry name" value="CheY-like_superfamily"/>
</dbReference>
<dbReference type="Gene3D" id="2.40.50.1020">
    <property type="entry name" value="LytTr DNA-binding domain"/>
    <property type="match status" value="1"/>
</dbReference>
<dbReference type="GO" id="GO:0000156">
    <property type="term" value="F:phosphorelay response regulator activity"/>
    <property type="evidence" value="ECO:0007669"/>
    <property type="project" value="InterPro"/>
</dbReference>
<dbReference type="STRING" id="593133.SAMN04488006_2665"/>
<keyword evidence="5" id="KW-1185">Reference proteome</keyword>
<organism evidence="4 5">
    <name type="scientific">Lutibacter maritimus</name>
    <dbReference type="NCBI Taxonomy" id="593133"/>
    <lineage>
        <taxon>Bacteria</taxon>
        <taxon>Pseudomonadati</taxon>
        <taxon>Bacteroidota</taxon>
        <taxon>Flavobacteriia</taxon>
        <taxon>Flavobacteriales</taxon>
        <taxon>Flavobacteriaceae</taxon>
        <taxon>Lutibacter</taxon>
    </lineage>
</organism>
<accession>A0A1I6RYU9</accession>
<reference evidence="5" key="1">
    <citation type="submission" date="2016-10" db="EMBL/GenBank/DDBJ databases">
        <authorList>
            <person name="Varghese N."/>
            <person name="Submissions S."/>
        </authorList>
    </citation>
    <scope>NUCLEOTIDE SEQUENCE [LARGE SCALE GENOMIC DNA]</scope>
    <source>
        <strain evidence="5">DSM 24450</strain>
    </source>
</reference>
<dbReference type="InterPro" id="IPR046947">
    <property type="entry name" value="LytR-like"/>
</dbReference>
<feature type="modified residue" description="4-aspartylphosphate" evidence="1">
    <location>
        <position position="55"/>
    </location>
</feature>
<dbReference type="Gene3D" id="3.40.50.2300">
    <property type="match status" value="1"/>
</dbReference>
<dbReference type="SUPFAM" id="SSF52172">
    <property type="entry name" value="CheY-like"/>
    <property type="match status" value="1"/>
</dbReference>
<keyword evidence="1" id="KW-0597">Phosphoprotein</keyword>
<feature type="domain" description="HTH LytTR-type" evidence="3">
    <location>
        <begin position="152"/>
        <end position="256"/>
    </location>
</feature>
<dbReference type="SMART" id="SM00448">
    <property type="entry name" value="REC"/>
    <property type="match status" value="1"/>
</dbReference>
<dbReference type="GO" id="GO:0003677">
    <property type="term" value="F:DNA binding"/>
    <property type="evidence" value="ECO:0007669"/>
    <property type="project" value="InterPro"/>
</dbReference>
<dbReference type="AlphaFoldDB" id="A0A1I6RYU9"/>
<protein>
    <submittedName>
        <fullName evidence="4">Two component transcriptional regulator, LytTR family</fullName>
    </submittedName>
</protein>
<dbReference type="InterPro" id="IPR001789">
    <property type="entry name" value="Sig_transdc_resp-reg_receiver"/>
</dbReference>
<proteinExistence type="predicted"/>
<evidence type="ECO:0000259" key="3">
    <source>
        <dbReference type="PROSITE" id="PS50930"/>
    </source>
</evidence>
<dbReference type="Pfam" id="PF00072">
    <property type="entry name" value="Response_reg"/>
    <property type="match status" value="1"/>
</dbReference>
<evidence type="ECO:0000259" key="2">
    <source>
        <dbReference type="PROSITE" id="PS50110"/>
    </source>
</evidence>
<dbReference type="PANTHER" id="PTHR37299:SF1">
    <property type="entry name" value="STAGE 0 SPORULATION PROTEIN A HOMOLOG"/>
    <property type="match status" value="1"/>
</dbReference>
<dbReference type="PANTHER" id="PTHR37299">
    <property type="entry name" value="TRANSCRIPTIONAL REGULATOR-RELATED"/>
    <property type="match status" value="1"/>
</dbReference>
<dbReference type="PROSITE" id="PS50930">
    <property type="entry name" value="HTH_LYTTR"/>
    <property type="match status" value="1"/>
</dbReference>
<sequence>MKINTVVVDDEPLARQRVIKLLENVEEITLIEECSTGKKAIQVINEFAPTLVFLDIKLKDMTGFKVLEKISPNIKPVVVFITAYDEFAIKAFDYFALDYLQKPFREDRFMKSVNKAIEVIKEKHYPFFDNKIRNILDYMNAQGEKKDFIKKIPVKIGNKILFIEVKDIIYIIASGYYAEIFTENKKYLLRDSLNNLITQLNSNHFLRIHRSTIINLNYISELINSNYGEIDVKMKDNKLFRISKSYKKDFTNVMGL</sequence>
<dbReference type="Proteomes" id="UP000199312">
    <property type="component" value="Unassembled WGS sequence"/>
</dbReference>